<accession>A0ABV9HKX2</accession>
<dbReference type="PANTHER" id="PTHR30055:SF148">
    <property type="entry name" value="TETR-FAMILY TRANSCRIPTIONAL REGULATOR"/>
    <property type="match status" value="1"/>
</dbReference>
<evidence type="ECO:0000313" key="7">
    <source>
        <dbReference type="Proteomes" id="UP001596011"/>
    </source>
</evidence>
<proteinExistence type="predicted"/>
<dbReference type="RefSeq" id="WP_377139212.1">
    <property type="nucleotide sequence ID" value="NZ_JBHSFI010000007.1"/>
</dbReference>
<comment type="caution">
    <text evidence="6">The sequence shown here is derived from an EMBL/GenBank/DDBJ whole genome shotgun (WGS) entry which is preliminary data.</text>
</comment>
<dbReference type="InterPro" id="IPR050109">
    <property type="entry name" value="HTH-type_TetR-like_transc_reg"/>
</dbReference>
<evidence type="ECO:0000256" key="1">
    <source>
        <dbReference type="ARBA" id="ARBA00023015"/>
    </source>
</evidence>
<dbReference type="SUPFAM" id="SSF48498">
    <property type="entry name" value="Tetracyclin repressor-like, C-terminal domain"/>
    <property type="match status" value="1"/>
</dbReference>
<dbReference type="InterPro" id="IPR001647">
    <property type="entry name" value="HTH_TetR"/>
</dbReference>
<dbReference type="InterPro" id="IPR011075">
    <property type="entry name" value="TetR_C"/>
</dbReference>
<dbReference type="InterPro" id="IPR009057">
    <property type="entry name" value="Homeodomain-like_sf"/>
</dbReference>
<name>A0ABV9HKX2_9MICO</name>
<keyword evidence="1" id="KW-0805">Transcription regulation</keyword>
<feature type="domain" description="HTH tetR-type" evidence="5">
    <location>
        <begin position="12"/>
        <end position="72"/>
    </location>
</feature>
<dbReference type="PRINTS" id="PR00455">
    <property type="entry name" value="HTHTETR"/>
</dbReference>
<evidence type="ECO:0000256" key="2">
    <source>
        <dbReference type="ARBA" id="ARBA00023125"/>
    </source>
</evidence>
<organism evidence="6 7">
    <name type="scientific">Promicromonospora alba</name>
    <dbReference type="NCBI Taxonomy" id="1616110"/>
    <lineage>
        <taxon>Bacteria</taxon>
        <taxon>Bacillati</taxon>
        <taxon>Actinomycetota</taxon>
        <taxon>Actinomycetes</taxon>
        <taxon>Micrococcales</taxon>
        <taxon>Promicromonosporaceae</taxon>
        <taxon>Promicromonospora</taxon>
    </lineage>
</organism>
<protein>
    <submittedName>
        <fullName evidence="6">TetR/AcrR family transcriptional regulator</fullName>
    </submittedName>
</protein>
<dbReference type="Gene3D" id="1.10.357.10">
    <property type="entry name" value="Tetracycline Repressor, domain 2"/>
    <property type="match status" value="1"/>
</dbReference>
<feature type="DNA-binding region" description="H-T-H motif" evidence="4">
    <location>
        <begin position="35"/>
        <end position="54"/>
    </location>
</feature>
<keyword evidence="2 4" id="KW-0238">DNA-binding</keyword>
<dbReference type="Proteomes" id="UP001596011">
    <property type="component" value="Unassembled WGS sequence"/>
</dbReference>
<keyword evidence="3" id="KW-0804">Transcription</keyword>
<reference evidence="7" key="1">
    <citation type="journal article" date="2019" name="Int. J. Syst. Evol. Microbiol.">
        <title>The Global Catalogue of Microorganisms (GCM) 10K type strain sequencing project: providing services to taxonomists for standard genome sequencing and annotation.</title>
        <authorList>
            <consortium name="The Broad Institute Genomics Platform"/>
            <consortium name="The Broad Institute Genome Sequencing Center for Infectious Disease"/>
            <person name="Wu L."/>
            <person name="Ma J."/>
        </authorList>
    </citation>
    <scope>NUCLEOTIDE SEQUENCE [LARGE SCALE GENOMIC DNA]</scope>
    <source>
        <strain evidence="7">CCUG 42722</strain>
    </source>
</reference>
<keyword evidence="7" id="KW-1185">Reference proteome</keyword>
<evidence type="ECO:0000313" key="6">
    <source>
        <dbReference type="EMBL" id="MFC4630851.1"/>
    </source>
</evidence>
<evidence type="ECO:0000256" key="3">
    <source>
        <dbReference type="ARBA" id="ARBA00023163"/>
    </source>
</evidence>
<dbReference type="PANTHER" id="PTHR30055">
    <property type="entry name" value="HTH-TYPE TRANSCRIPTIONAL REGULATOR RUTR"/>
    <property type="match status" value="1"/>
</dbReference>
<dbReference type="Gene3D" id="1.10.10.60">
    <property type="entry name" value="Homeodomain-like"/>
    <property type="match status" value="1"/>
</dbReference>
<dbReference type="SUPFAM" id="SSF46689">
    <property type="entry name" value="Homeodomain-like"/>
    <property type="match status" value="1"/>
</dbReference>
<dbReference type="Pfam" id="PF00440">
    <property type="entry name" value="TetR_N"/>
    <property type="match status" value="1"/>
</dbReference>
<evidence type="ECO:0000256" key="4">
    <source>
        <dbReference type="PROSITE-ProRule" id="PRU00335"/>
    </source>
</evidence>
<dbReference type="InterPro" id="IPR036271">
    <property type="entry name" value="Tet_transcr_reg_TetR-rel_C_sf"/>
</dbReference>
<dbReference type="PROSITE" id="PS50977">
    <property type="entry name" value="HTH_TETR_2"/>
    <property type="match status" value="1"/>
</dbReference>
<gene>
    <name evidence="6" type="ORF">ACFO6V_21575</name>
</gene>
<dbReference type="EMBL" id="JBHSFI010000007">
    <property type="protein sequence ID" value="MFC4630851.1"/>
    <property type="molecule type" value="Genomic_DNA"/>
</dbReference>
<sequence>MTATRTGRPRSEATRLAILQAAATLTTELGYDHVTIDAIASRAGAGKQTIYRWWSAKSMVVADAVIEGLLRLPALDLPDTGDLSADLKAWTTASAAKMGDSRFLQVVRALVTAATGPEQDASRLYEHIMRPTYEPLVARLRRGQDAGQLSTAVSAESVADALLGTLLFRALARLPMPETMTGIIDALLAPPPPPSSS</sequence>
<dbReference type="Pfam" id="PF16859">
    <property type="entry name" value="TetR_C_11"/>
    <property type="match status" value="1"/>
</dbReference>
<evidence type="ECO:0000259" key="5">
    <source>
        <dbReference type="PROSITE" id="PS50977"/>
    </source>
</evidence>